<comment type="subcellular location">
    <subcellularLocation>
        <location evidence="1">Secreted</location>
        <location evidence="1">Extracellular space</location>
        <location evidence="1">Apoplast</location>
    </subcellularLocation>
</comment>
<keyword evidence="1" id="KW-0964">Secreted</keyword>
<feature type="region of interest" description="Disordered" evidence="2">
    <location>
        <begin position="36"/>
        <end position="57"/>
    </location>
</feature>
<comment type="function">
    <text evidence="1">Dirigent proteins impart stereoselectivity on the phenoxy radical-coupling reaction, yielding optically active lignans from two molecules of coniferyl alcohol in the biosynthesis of lignans, flavonolignans, and alkaloids and thus plays a central role in plant secondary metabolism.</text>
</comment>
<dbReference type="GO" id="GO:0048046">
    <property type="term" value="C:apoplast"/>
    <property type="evidence" value="ECO:0007669"/>
    <property type="project" value="UniProtKB-SubCell"/>
</dbReference>
<dbReference type="Proteomes" id="UP000323000">
    <property type="component" value="Chromosome 2"/>
</dbReference>
<proteinExistence type="inferred from homology"/>
<dbReference type="AlphaFoldDB" id="A0A5C7INY2"/>
<sequence>MVSLPRIHPIDIPTQCRLSIFTHLAAIVPNLSGKLSGKNPSAVRVDQASKMTDKPPTLFGMVMMADDPLNETLDPKSKPMGRAQGALWVS</sequence>
<protein>
    <recommendedName>
        <fullName evidence="1">Dirigent protein</fullName>
    </recommendedName>
</protein>
<dbReference type="InterPro" id="IPR004265">
    <property type="entry name" value="Dirigent"/>
</dbReference>
<comment type="subunit">
    <text evidence="1">Homodimer.</text>
</comment>
<keyword evidence="4" id="KW-1185">Reference proteome</keyword>
<name>A0A5C7INY2_9ROSI</name>
<dbReference type="Pfam" id="PF03018">
    <property type="entry name" value="Dirigent"/>
    <property type="match status" value="1"/>
</dbReference>
<dbReference type="EMBL" id="VAHF01000002">
    <property type="protein sequence ID" value="TXG71063.1"/>
    <property type="molecule type" value="Genomic_DNA"/>
</dbReference>
<evidence type="ECO:0000313" key="3">
    <source>
        <dbReference type="EMBL" id="TXG71063.1"/>
    </source>
</evidence>
<evidence type="ECO:0000313" key="4">
    <source>
        <dbReference type="Proteomes" id="UP000323000"/>
    </source>
</evidence>
<organism evidence="3 4">
    <name type="scientific">Acer yangbiense</name>
    <dbReference type="NCBI Taxonomy" id="1000413"/>
    <lineage>
        <taxon>Eukaryota</taxon>
        <taxon>Viridiplantae</taxon>
        <taxon>Streptophyta</taxon>
        <taxon>Embryophyta</taxon>
        <taxon>Tracheophyta</taxon>
        <taxon>Spermatophyta</taxon>
        <taxon>Magnoliopsida</taxon>
        <taxon>eudicotyledons</taxon>
        <taxon>Gunneridae</taxon>
        <taxon>Pentapetalae</taxon>
        <taxon>rosids</taxon>
        <taxon>malvids</taxon>
        <taxon>Sapindales</taxon>
        <taxon>Sapindaceae</taxon>
        <taxon>Hippocastanoideae</taxon>
        <taxon>Acereae</taxon>
        <taxon>Acer</taxon>
    </lineage>
</organism>
<keyword evidence="1" id="KW-0052">Apoplast</keyword>
<reference evidence="4" key="1">
    <citation type="journal article" date="2019" name="Gigascience">
        <title>De novo genome assembly of the endangered Acer yangbiense, a plant species with extremely small populations endemic to Yunnan Province, China.</title>
        <authorList>
            <person name="Yang J."/>
            <person name="Wariss H.M."/>
            <person name="Tao L."/>
            <person name="Zhang R."/>
            <person name="Yun Q."/>
            <person name="Hollingsworth P."/>
            <person name="Dao Z."/>
            <person name="Luo G."/>
            <person name="Guo H."/>
            <person name="Ma Y."/>
            <person name="Sun W."/>
        </authorList>
    </citation>
    <scope>NUCLEOTIDE SEQUENCE [LARGE SCALE GENOMIC DNA]</scope>
    <source>
        <strain evidence="4">cv. Malutang</strain>
    </source>
</reference>
<accession>A0A5C7INY2</accession>
<evidence type="ECO:0000256" key="2">
    <source>
        <dbReference type="SAM" id="MobiDB-lite"/>
    </source>
</evidence>
<comment type="caution">
    <text evidence="3">The sequence shown here is derived from an EMBL/GenBank/DDBJ whole genome shotgun (WGS) entry which is preliminary data.</text>
</comment>
<gene>
    <name evidence="3" type="ORF">EZV62_005998</name>
</gene>
<feature type="region of interest" description="Disordered" evidence="2">
    <location>
        <begin position="70"/>
        <end position="90"/>
    </location>
</feature>
<evidence type="ECO:0000256" key="1">
    <source>
        <dbReference type="RuleBase" id="RU363099"/>
    </source>
</evidence>
<comment type="similarity">
    <text evidence="1">Belongs to the plant dirigent protein family.</text>
</comment>